<dbReference type="EMBL" id="KV863899">
    <property type="protein sequence ID" value="ONK54972.1"/>
    <property type="molecule type" value="Genomic_DNA"/>
</dbReference>
<sequence>MEAADVAGIMADPTRLNPRKPHQETGEKVDRPRLITEHEADGGREQKGHEREGEGGAVALAVEEAEPRELVDQAAVIGGDLRDFVVGEVAHVEAFEVGPGGGGMVGDEGVGGVLAGEVKEREIAAGVRFEPMSDIVDFALDADPEVGGGVVLAELRRGDEDAVAFGAGFRAGRCHFRVRVSLEISSKRRSEREREREREGGGG</sequence>
<reference evidence="3" key="1">
    <citation type="journal article" date="2017" name="Nat. Commun.">
        <title>The asparagus genome sheds light on the origin and evolution of a young Y chromosome.</title>
        <authorList>
            <person name="Harkess A."/>
            <person name="Zhou J."/>
            <person name="Xu C."/>
            <person name="Bowers J.E."/>
            <person name="Van der Hulst R."/>
            <person name="Ayyampalayam S."/>
            <person name="Mercati F."/>
            <person name="Riccardi P."/>
            <person name="McKain M.R."/>
            <person name="Kakrana A."/>
            <person name="Tang H."/>
            <person name="Ray J."/>
            <person name="Groenendijk J."/>
            <person name="Arikit S."/>
            <person name="Mathioni S.M."/>
            <person name="Nakano M."/>
            <person name="Shan H."/>
            <person name="Telgmann-Rauber A."/>
            <person name="Kanno A."/>
            <person name="Yue Z."/>
            <person name="Chen H."/>
            <person name="Li W."/>
            <person name="Chen Y."/>
            <person name="Xu X."/>
            <person name="Zhang Y."/>
            <person name="Luo S."/>
            <person name="Chen H."/>
            <person name="Gao J."/>
            <person name="Mao Z."/>
            <person name="Pires J.C."/>
            <person name="Luo M."/>
            <person name="Kudrna D."/>
            <person name="Wing R.A."/>
            <person name="Meyers B.C."/>
            <person name="Yi K."/>
            <person name="Kong H."/>
            <person name="Lavrijsen P."/>
            <person name="Sunseri F."/>
            <person name="Falavigna A."/>
            <person name="Ye Y."/>
            <person name="Leebens-Mack J.H."/>
            <person name="Chen G."/>
        </authorList>
    </citation>
    <scope>NUCLEOTIDE SEQUENCE [LARGE SCALE GENOMIC DNA]</scope>
    <source>
        <strain evidence="3">cv. DH0086</strain>
    </source>
</reference>
<dbReference type="Gramene" id="ONK54972">
    <property type="protein sequence ID" value="ONK54972"/>
    <property type="gene ID" value="A4U43_UnF9020"/>
</dbReference>
<feature type="region of interest" description="Disordered" evidence="1">
    <location>
        <begin position="1"/>
        <end position="55"/>
    </location>
</feature>
<dbReference type="AlphaFoldDB" id="A0A1R3L5S8"/>
<gene>
    <name evidence="2" type="ORF">A4U43_UnF9020</name>
</gene>
<feature type="compositionally biased region" description="Basic and acidic residues" evidence="1">
    <location>
        <begin position="21"/>
        <end position="54"/>
    </location>
</feature>
<accession>A0A1R3L5S8</accession>
<evidence type="ECO:0000256" key="1">
    <source>
        <dbReference type="SAM" id="MobiDB-lite"/>
    </source>
</evidence>
<dbReference type="Proteomes" id="UP000243459">
    <property type="component" value="Unassembled WGS sequence"/>
</dbReference>
<name>A0A1R3L5S8_ASPOF</name>
<evidence type="ECO:0000313" key="3">
    <source>
        <dbReference type="Proteomes" id="UP000243459"/>
    </source>
</evidence>
<evidence type="ECO:0000313" key="2">
    <source>
        <dbReference type="EMBL" id="ONK54972.1"/>
    </source>
</evidence>
<keyword evidence="3" id="KW-1185">Reference proteome</keyword>
<protein>
    <submittedName>
        <fullName evidence="2">Uncharacterized protein</fullName>
    </submittedName>
</protein>
<proteinExistence type="predicted"/>
<organism evidence="2 3">
    <name type="scientific">Asparagus officinalis</name>
    <name type="common">Garden asparagus</name>
    <dbReference type="NCBI Taxonomy" id="4686"/>
    <lineage>
        <taxon>Eukaryota</taxon>
        <taxon>Viridiplantae</taxon>
        <taxon>Streptophyta</taxon>
        <taxon>Embryophyta</taxon>
        <taxon>Tracheophyta</taxon>
        <taxon>Spermatophyta</taxon>
        <taxon>Magnoliopsida</taxon>
        <taxon>Liliopsida</taxon>
        <taxon>Asparagales</taxon>
        <taxon>Asparagaceae</taxon>
        <taxon>Asparagoideae</taxon>
        <taxon>Asparagus</taxon>
    </lineage>
</organism>